<dbReference type="Proteomes" id="UP000243052">
    <property type="component" value="Chromosome iv"/>
</dbReference>
<accession>A0A0X8HSB3</accession>
<keyword evidence="9" id="KW-1185">Reference proteome</keyword>
<feature type="binding site" evidence="5">
    <location>
        <begin position="247"/>
        <end position="253"/>
    </location>
    <ligand>
        <name>S-adenosyl-L-methionine</name>
        <dbReference type="ChEBI" id="CHEBI:59789"/>
    </ligand>
</feature>
<dbReference type="STRING" id="45286.A0A0X8HSB3"/>
<feature type="binding site" evidence="5">
    <location>
        <position position="304"/>
    </location>
    <ligand>
        <name>S-adenosyl-L-methionine</name>
        <dbReference type="ChEBI" id="CHEBI:59789"/>
    </ligand>
</feature>
<dbReference type="OrthoDB" id="435282at2759"/>
<dbReference type="CDD" id="cd02440">
    <property type="entry name" value="AdoMet_MTases"/>
    <property type="match status" value="1"/>
</dbReference>
<keyword evidence="4 5" id="KW-0694">RNA-binding</keyword>
<dbReference type="EMBL" id="CP014244">
    <property type="protein sequence ID" value="AMD20525.1"/>
    <property type="molecule type" value="Genomic_DNA"/>
</dbReference>
<dbReference type="GeneID" id="28723773"/>
<keyword evidence="3 5" id="KW-0949">S-adenosyl-L-methionine</keyword>
<reference evidence="8 9" key="1">
    <citation type="submission" date="2016-01" db="EMBL/GenBank/DDBJ databases">
        <title>Genome sequence of the yeast Holleya sinecauda.</title>
        <authorList>
            <person name="Dietrich F.S."/>
        </authorList>
    </citation>
    <scope>NUCLEOTIDE SEQUENCE [LARGE SCALE GENOMIC DNA]</scope>
    <source>
        <strain evidence="8 9">ATCC 58844</strain>
    </source>
</reference>
<evidence type="ECO:0000256" key="2">
    <source>
        <dbReference type="ARBA" id="ARBA00022679"/>
    </source>
</evidence>
<dbReference type="PANTHER" id="PTHR22807">
    <property type="entry name" value="NOP2 YEAST -RELATED NOL1/NOP2/FMU SUN DOMAIN-CONTAINING"/>
    <property type="match status" value="1"/>
</dbReference>
<evidence type="ECO:0000256" key="3">
    <source>
        <dbReference type="ARBA" id="ARBA00022691"/>
    </source>
</evidence>
<sequence length="488" mass="55243">MEFYRDATWVLEYIEDQLSKNEKVAGSLQAIVVQSCKKYKLKTNPKHIYAIISSYLKVKEHLDLLINKSGILKDIPVKKGKPVYVKGTITLLVYDLLLSKRKRIQMGKHPIKSFVLKHQVRLKGELGKLLVKRKVRSLSELSSGFNEDEKPVCWIRINGIRCKGDYESVIQELEKKFPNRVDHWKDITSGSIYKDEYVPNLYGVHVSDKITSHELYKRGKIIIQDRASCFPVHILNPNPSDVIIDACSAPGNKTTHAASYMYSGEDFTSIKIHAFERNPERAATLRKMIQTAGCEKGVEVHLGDFTKLGVPSHFPEVTGFIVDPSCSGSGIFGRQLMDQVNRSTPAASTTSSGDVDAPDEQETYEEDLEKTTLKNRLAKLSSFQFEIVKHAMSFPNAKKLVYSTCSIHAEENERVVIDLLTDNKVNQYGWRVASMDKVIPTWPRRGFASEFEEIYPPEEAQRLANGCIRAMPREDGGIGFFAVCFERD</sequence>
<dbReference type="Gene3D" id="3.40.50.150">
    <property type="entry name" value="Vaccinia Virus protein VP39"/>
    <property type="match status" value="1"/>
</dbReference>
<feature type="active site" description="Nucleophile" evidence="5">
    <location>
        <position position="405"/>
    </location>
</feature>
<feature type="binding site" evidence="5">
    <location>
        <position position="323"/>
    </location>
    <ligand>
        <name>S-adenosyl-L-methionine</name>
        <dbReference type="ChEBI" id="CHEBI:59789"/>
    </ligand>
</feature>
<gene>
    <name evidence="8" type="ORF">AW171_hschr42420</name>
</gene>
<evidence type="ECO:0000313" key="9">
    <source>
        <dbReference type="Proteomes" id="UP000243052"/>
    </source>
</evidence>
<dbReference type="InterPro" id="IPR048889">
    <property type="entry name" value="NSUN5_RCM1_N"/>
</dbReference>
<comment type="similarity">
    <text evidence="5">Belongs to the class I-like SAM-binding methyltransferase superfamily. RsmB/NOP family.</text>
</comment>
<proteinExistence type="inferred from homology"/>
<dbReference type="InterPro" id="IPR029063">
    <property type="entry name" value="SAM-dependent_MTases_sf"/>
</dbReference>
<dbReference type="Gene3D" id="3.30.70.1170">
    <property type="entry name" value="Sun protein, domain 3"/>
    <property type="match status" value="1"/>
</dbReference>
<dbReference type="PANTHER" id="PTHR22807:SF4">
    <property type="entry name" value="28S RRNA (CYTOSINE-C(5))-METHYLTRANSFERASE"/>
    <property type="match status" value="1"/>
</dbReference>
<dbReference type="AlphaFoldDB" id="A0A0X8HSB3"/>
<keyword evidence="1 5" id="KW-0489">Methyltransferase</keyword>
<dbReference type="PROSITE" id="PS51686">
    <property type="entry name" value="SAM_MT_RSMB_NOP"/>
    <property type="match status" value="1"/>
</dbReference>
<dbReference type="GO" id="GO:0005730">
    <property type="term" value="C:nucleolus"/>
    <property type="evidence" value="ECO:0007669"/>
    <property type="project" value="TreeGrafter"/>
</dbReference>
<feature type="compositionally biased region" description="Polar residues" evidence="6">
    <location>
        <begin position="342"/>
        <end position="353"/>
    </location>
</feature>
<name>A0A0X8HSB3_9SACH</name>
<dbReference type="InterPro" id="IPR023267">
    <property type="entry name" value="RCMT"/>
</dbReference>
<evidence type="ECO:0000313" key="8">
    <source>
        <dbReference type="EMBL" id="AMD20525.1"/>
    </source>
</evidence>
<evidence type="ECO:0000256" key="6">
    <source>
        <dbReference type="SAM" id="MobiDB-lite"/>
    </source>
</evidence>
<dbReference type="GO" id="GO:0070475">
    <property type="term" value="P:rRNA base methylation"/>
    <property type="evidence" value="ECO:0007669"/>
    <property type="project" value="TreeGrafter"/>
</dbReference>
<dbReference type="InterPro" id="IPR001678">
    <property type="entry name" value="MeTrfase_RsmB-F_NOP2_dom"/>
</dbReference>
<dbReference type="GO" id="GO:0008173">
    <property type="term" value="F:RNA methyltransferase activity"/>
    <property type="evidence" value="ECO:0007669"/>
    <property type="project" value="InterPro"/>
</dbReference>
<feature type="binding site" evidence="5">
    <location>
        <position position="276"/>
    </location>
    <ligand>
        <name>S-adenosyl-L-methionine</name>
        <dbReference type="ChEBI" id="CHEBI:59789"/>
    </ligand>
</feature>
<dbReference type="GO" id="GO:0003723">
    <property type="term" value="F:RNA binding"/>
    <property type="evidence" value="ECO:0007669"/>
    <property type="project" value="UniProtKB-UniRule"/>
</dbReference>
<keyword evidence="2 5" id="KW-0808">Transferase</keyword>
<protein>
    <submittedName>
        <fullName evidence="8">HDL219Cp</fullName>
    </submittedName>
</protein>
<evidence type="ECO:0000256" key="5">
    <source>
        <dbReference type="PROSITE-ProRule" id="PRU01023"/>
    </source>
</evidence>
<feature type="domain" description="SAM-dependent MTase RsmB/NOP-type" evidence="7">
    <location>
        <begin position="143"/>
        <end position="488"/>
    </location>
</feature>
<dbReference type="PRINTS" id="PR02008">
    <property type="entry name" value="RCMTFAMILY"/>
</dbReference>
<evidence type="ECO:0000259" key="7">
    <source>
        <dbReference type="PROSITE" id="PS51686"/>
    </source>
</evidence>
<dbReference type="Pfam" id="PF21153">
    <property type="entry name" value="NSUN5_N"/>
    <property type="match status" value="1"/>
</dbReference>
<evidence type="ECO:0000256" key="1">
    <source>
        <dbReference type="ARBA" id="ARBA00022603"/>
    </source>
</evidence>
<evidence type="ECO:0000256" key="4">
    <source>
        <dbReference type="ARBA" id="ARBA00022884"/>
    </source>
</evidence>
<feature type="region of interest" description="Disordered" evidence="6">
    <location>
        <begin position="342"/>
        <end position="361"/>
    </location>
</feature>
<dbReference type="InterPro" id="IPR049560">
    <property type="entry name" value="MeTrfase_RsmB-F_NOP2_cat"/>
</dbReference>
<dbReference type="RefSeq" id="XP_017987521.1">
    <property type="nucleotide sequence ID" value="XM_018131901.1"/>
</dbReference>
<dbReference type="Pfam" id="PF01189">
    <property type="entry name" value="Methyltr_RsmB-F"/>
    <property type="match status" value="1"/>
</dbReference>
<dbReference type="SUPFAM" id="SSF53335">
    <property type="entry name" value="S-adenosyl-L-methionine-dependent methyltransferases"/>
    <property type="match status" value="1"/>
</dbReference>
<organism evidence="8 9">
    <name type="scientific">Eremothecium sinecaudum</name>
    <dbReference type="NCBI Taxonomy" id="45286"/>
    <lineage>
        <taxon>Eukaryota</taxon>
        <taxon>Fungi</taxon>
        <taxon>Dikarya</taxon>
        <taxon>Ascomycota</taxon>
        <taxon>Saccharomycotina</taxon>
        <taxon>Saccharomycetes</taxon>
        <taxon>Saccharomycetales</taxon>
        <taxon>Saccharomycetaceae</taxon>
        <taxon>Eremothecium</taxon>
    </lineage>
</organism>